<dbReference type="OrthoDB" id="5519050at2"/>
<evidence type="ECO:0000313" key="2">
    <source>
        <dbReference type="EMBL" id="AUX45038.1"/>
    </source>
</evidence>
<name>A0A2L0F0E4_SORCE</name>
<evidence type="ECO:0000256" key="1">
    <source>
        <dbReference type="SAM" id="SignalP"/>
    </source>
</evidence>
<feature type="chain" id="PRO_5014649246" description="Secreted protein" evidence="1">
    <location>
        <begin position="20"/>
        <end position="231"/>
    </location>
</feature>
<feature type="signal peptide" evidence="1">
    <location>
        <begin position="1"/>
        <end position="19"/>
    </location>
</feature>
<protein>
    <recommendedName>
        <fullName evidence="4">Secreted protein</fullName>
    </recommendedName>
</protein>
<dbReference type="Proteomes" id="UP000238348">
    <property type="component" value="Chromosome"/>
</dbReference>
<evidence type="ECO:0000313" key="3">
    <source>
        <dbReference type="Proteomes" id="UP000238348"/>
    </source>
</evidence>
<evidence type="ECO:0008006" key="4">
    <source>
        <dbReference type="Google" id="ProtNLM"/>
    </source>
</evidence>
<gene>
    <name evidence="2" type="ORF">SOCE26_065190</name>
</gene>
<dbReference type="EMBL" id="CP012673">
    <property type="protein sequence ID" value="AUX45038.1"/>
    <property type="molecule type" value="Genomic_DNA"/>
</dbReference>
<sequence>MNKMIRGFGLLAAAGAFFTAGLSGCSSQGGESTSEVGSISLPLAANAPSGVRYQLRNATFDIRNRDYYYGGVGGSGGGYNYGGWDGGQEVVTVNSEDHDPNASAILVDLERGRYQVTLRPGWSFQKVEEDGTKTNVEATLLSASTVYIRVSPHSTSWAQYNFGIGDSSLWLNGKVNLDINVYDDPDQYYGYGGYGGEGGGGGVGGSGGFTSTGVGGAGGAGGAAGVGGSDW</sequence>
<organism evidence="2 3">
    <name type="scientific">Sorangium cellulosum</name>
    <name type="common">Polyangium cellulosum</name>
    <dbReference type="NCBI Taxonomy" id="56"/>
    <lineage>
        <taxon>Bacteria</taxon>
        <taxon>Pseudomonadati</taxon>
        <taxon>Myxococcota</taxon>
        <taxon>Polyangia</taxon>
        <taxon>Polyangiales</taxon>
        <taxon>Polyangiaceae</taxon>
        <taxon>Sorangium</taxon>
    </lineage>
</organism>
<reference evidence="2 3" key="1">
    <citation type="submission" date="2015-09" db="EMBL/GenBank/DDBJ databases">
        <title>Sorangium comparison.</title>
        <authorList>
            <person name="Zaburannyi N."/>
            <person name="Bunk B."/>
            <person name="Overmann J."/>
            <person name="Mueller R."/>
        </authorList>
    </citation>
    <scope>NUCLEOTIDE SEQUENCE [LARGE SCALE GENOMIC DNA]</scope>
    <source>
        <strain evidence="2 3">So ce26</strain>
    </source>
</reference>
<accession>A0A2L0F0E4</accession>
<keyword evidence="1" id="KW-0732">Signal</keyword>
<proteinExistence type="predicted"/>
<dbReference type="RefSeq" id="WP_159397509.1">
    <property type="nucleotide sequence ID" value="NZ_CP012673.1"/>
</dbReference>
<dbReference type="PROSITE" id="PS51257">
    <property type="entry name" value="PROKAR_LIPOPROTEIN"/>
    <property type="match status" value="1"/>
</dbReference>
<dbReference type="AlphaFoldDB" id="A0A2L0F0E4"/>